<dbReference type="InterPro" id="IPR001045">
    <property type="entry name" value="Spermi_synthase"/>
</dbReference>
<dbReference type="InterPro" id="IPR029063">
    <property type="entry name" value="SAM-dependent_MTases_sf"/>
</dbReference>
<organism evidence="1 2">
    <name type="scientific">Trichostrongylus colubriformis</name>
    <name type="common">Black scour worm</name>
    <dbReference type="NCBI Taxonomy" id="6319"/>
    <lineage>
        <taxon>Eukaryota</taxon>
        <taxon>Metazoa</taxon>
        <taxon>Ecdysozoa</taxon>
        <taxon>Nematoda</taxon>
        <taxon>Chromadorea</taxon>
        <taxon>Rhabditida</taxon>
        <taxon>Rhabditina</taxon>
        <taxon>Rhabditomorpha</taxon>
        <taxon>Strongyloidea</taxon>
        <taxon>Trichostrongylidae</taxon>
        <taxon>Trichostrongylus</taxon>
    </lineage>
</organism>
<dbReference type="Gene3D" id="3.40.50.150">
    <property type="entry name" value="Vaccinia Virus protein VP39"/>
    <property type="match status" value="1"/>
</dbReference>
<dbReference type="Pfam" id="PF01564">
    <property type="entry name" value="Spermine_synth"/>
    <property type="match status" value="1"/>
</dbReference>
<reference evidence="1 2" key="1">
    <citation type="submission" date="2019-10" db="EMBL/GenBank/DDBJ databases">
        <title>Assembly and Annotation for the nematode Trichostrongylus colubriformis.</title>
        <authorList>
            <person name="Martin J."/>
        </authorList>
    </citation>
    <scope>NUCLEOTIDE SEQUENCE [LARGE SCALE GENOMIC DNA]</scope>
    <source>
        <strain evidence="1">G859</strain>
        <tissue evidence="1">Whole worm</tissue>
    </source>
</reference>
<sequence length="272" mass="30600">MNKICYNPSAMVLTSILHMYSGESIQLHRGYCVDLKTWSIDRNTVVASYIARMLAAPFVMSTLSLDSDNAGKQFLEIGLGGGTLDTALHARKPKVNITAVDIDEIVVKKVAKWFGIRDSRYHHSITEDGVKFVDNAIAEGRKFDVVAIDACDDNHWLPCPAEEFRTEEGLEKIKKVMNDNGTVTVNFLPRIQMNQTVWDEALESYQSVFPTCMLLKARSANVVLVCVPFEVPDTLEFQRLYKQRLTEVISAFKLDETLNGFATLEILPNLTF</sequence>
<dbReference type="AlphaFoldDB" id="A0AAN8F2Q1"/>
<protein>
    <submittedName>
        <fullName evidence="1">PABS domain-containing protein</fullName>
    </submittedName>
</protein>
<name>A0AAN8F2Q1_TRICO</name>
<keyword evidence="2" id="KW-1185">Reference proteome</keyword>
<dbReference type="PANTHER" id="PTHR11558">
    <property type="entry name" value="SPERMIDINE/SPERMINE SYNTHASE"/>
    <property type="match status" value="1"/>
</dbReference>
<proteinExistence type="predicted"/>
<comment type="caution">
    <text evidence="1">The sequence shown here is derived from an EMBL/GenBank/DDBJ whole genome shotgun (WGS) entry which is preliminary data.</text>
</comment>
<evidence type="ECO:0000313" key="2">
    <source>
        <dbReference type="Proteomes" id="UP001331761"/>
    </source>
</evidence>
<dbReference type="PANTHER" id="PTHR11558:SF11">
    <property type="entry name" value="SPERMIDINE SYNTHASE"/>
    <property type="match status" value="1"/>
</dbReference>
<dbReference type="GO" id="GO:0004766">
    <property type="term" value="F:spermidine synthase activity"/>
    <property type="evidence" value="ECO:0007669"/>
    <property type="project" value="TreeGrafter"/>
</dbReference>
<evidence type="ECO:0000313" key="1">
    <source>
        <dbReference type="EMBL" id="KAK5968004.1"/>
    </source>
</evidence>
<dbReference type="GO" id="GO:0008295">
    <property type="term" value="P:spermidine biosynthetic process"/>
    <property type="evidence" value="ECO:0007669"/>
    <property type="project" value="TreeGrafter"/>
</dbReference>
<dbReference type="Proteomes" id="UP001331761">
    <property type="component" value="Unassembled WGS sequence"/>
</dbReference>
<accession>A0AAN8F2Q1</accession>
<dbReference type="EMBL" id="WIXE01021830">
    <property type="protein sequence ID" value="KAK5968004.1"/>
    <property type="molecule type" value="Genomic_DNA"/>
</dbReference>
<dbReference type="SUPFAM" id="SSF53335">
    <property type="entry name" value="S-adenosyl-L-methionine-dependent methyltransferases"/>
    <property type="match status" value="1"/>
</dbReference>
<dbReference type="GO" id="GO:0005829">
    <property type="term" value="C:cytosol"/>
    <property type="evidence" value="ECO:0007669"/>
    <property type="project" value="TreeGrafter"/>
</dbReference>
<gene>
    <name evidence="1" type="ORF">GCK32_010559</name>
</gene>
<dbReference type="CDD" id="cd02440">
    <property type="entry name" value="AdoMet_MTases"/>
    <property type="match status" value="1"/>
</dbReference>